<keyword evidence="1" id="KW-0472">Membrane</keyword>
<gene>
    <name evidence="3" type="ORF">CKQ80_22515</name>
</gene>
<name>A0A2A2PQL1_9PSED</name>
<evidence type="ECO:0000259" key="2">
    <source>
        <dbReference type="Pfam" id="PF00535"/>
    </source>
</evidence>
<keyword evidence="4" id="KW-1185">Reference proteome</keyword>
<dbReference type="InterPro" id="IPR001173">
    <property type="entry name" value="Glyco_trans_2-like"/>
</dbReference>
<accession>A0A2A2PQL1</accession>
<dbReference type="RefSeq" id="WP_095668638.1">
    <property type="nucleotide sequence ID" value="NZ_NRSS01000003.1"/>
</dbReference>
<dbReference type="Gene3D" id="3.90.550.10">
    <property type="entry name" value="Spore Coat Polysaccharide Biosynthesis Protein SpsA, Chain A"/>
    <property type="match status" value="1"/>
</dbReference>
<evidence type="ECO:0000313" key="4">
    <source>
        <dbReference type="Proteomes" id="UP000217830"/>
    </source>
</evidence>
<proteinExistence type="predicted"/>
<comment type="caution">
    <text evidence="3">The sequence shown here is derived from an EMBL/GenBank/DDBJ whole genome shotgun (WGS) entry which is preliminary data.</text>
</comment>
<dbReference type="EMBL" id="NRST01000001">
    <property type="protein sequence ID" value="PAW57956.1"/>
    <property type="molecule type" value="Genomic_DNA"/>
</dbReference>
<dbReference type="SUPFAM" id="SSF53448">
    <property type="entry name" value="Nucleotide-diphospho-sugar transferases"/>
    <property type="match status" value="1"/>
</dbReference>
<dbReference type="CDD" id="cd04196">
    <property type="entry name" value="GT_2_like_d"/>
    <property type="match status" value="1"/>
</dbReference>
<dbReference type="InterPro" id="IPR029044">
    <property type="entry name" value="Nucleotide-diphossugar_trans"/>
</dbReference>
<evidence type="ECO:0000313" key="3">
    <source>
        <dbReference type="EMBL" id="PAW57956.1"/>
    </source>
</evidence>
<reference evidence="3 4" key="1">
    <citation type="submission" date="2017-08" db="EMBL/GenBank/DDBJ databases">
        <title>Draft Genome Sequence of Pseudomonas moraviensis TYU6, isolated from Taxus cuspidata by using PacBio Single-Molecule Real-Time Technology.</title>
        <authorList>
            <person name="Baek K.-H."/>
            <person name="Mishra A.K."/>
        </authorList>
    </citation>
    <scope>NUCLEOTIDE SEQUENCE [LARGE SCALE GENOMIC DNA]</scope>
    <source>
        <strain evidence="3 4">TYU6</strain>
    </source>
</reference>
<sequence>MTFSSETQEVSPVDAHQQGSTTTPLIAIMLCTYNGARFLEEQLVSILKQTHTQWVIHASDDGSSDATCKLLANFQNSIGIDRLRIYEGPKQGFAKNFLSLIKNKSIEGDYFAFCDQDDIWHPTKLEKSLSQLQKTDPDQPSLYCSRVRLIDAKQRCVGLSPLRKYPPTFKNALVQSLAGANTMMINRSTRSLMAVIPDDVQVVAHDWLAYLLVTASDGRVIYENAPSLDYRQHENNAIGNKTGLHSKFLRIKRFTDGKFTTWGDMNCQLLDRMLDHMSPENQATFRAYKTLRSAGLVKRITLFFRTGLYRQGSVENCLLFFALILKKI</sequence>
<keyword evidence="1" id="KW-0997">Cell inner membrane</keyword>
<dbReference type="Proteomes" id="UP000217830">
    <property type="component" value="Unassembled WGS sequence"/>
</dbReference>
<dbReference type="PANTHER" id="PTHR22916">
    <property type="entry name" value="GLYCOSYLTRANSFERASE"/>
    <property type="match status" value="1"/>
</dbReference>
<protein>
    <recommendedName>
        <fullName evidence="2">Glycosyltransferase 2-like domain-containing protein</fullName>
    </recommendedName>
</protein>
<dbReference type="PANTHER" id="PTHR22916:SF3">
    <property type="entry name" value="UDP-GLCNAC:BETAGAL BETA-1,3-N-ACETYLGLUCOSAMINYLTRANSFERASE-LIKE PROTEIN 1"/>
    <property type="match status" value="1"/>
</dbReference>
<feature type="domain" description="Glycosyltransferase 2-like" evidence="2">
    <location>
        <begin position="28"/>
        <end position="138"/>
    </location>
</feature>
<keyword evidence="1" id="KW-1003">Cell membrane</keyword>
<evidence type="ECO:0000256" key="1">
    <source>
        <dbReference type="ARBA" id="ARBA00022519"/>
    </source>
</evidence>
<dbReference type="Pfam" id="PF00535">
    <property type="entry name" value="Glycos_transf_2"/>
    <property type="match status" value="1"/>
</dbReference>
<organism evidence="3 4">
    <name type="scientific">Pseudomonas moraviensis</name>
    <dbReference type="NCBI Taxonomy" id="321662"/>
    <lineage>
        <taxon>Bacteria</taxon>
        <taxon>Pseudomonadati</taxon>
        <taxon>Pseudomonadota</taxon>
        <taxon>Gammaproteobacteria</taxon>
        <taxon>Pseudomonadales</taxon>
        <taxon>Pseudomonadaceae</taxon>
        <taxon>Pseudomonas</taxon>
    </lineage>
</organism>
<dbReference type="AlphaFoldDB" id="A0A2A2PQL1"/>
<dbReference type="GO" id="GO:0016758">
    <property type="term" value="F:hexosyltransferase activity"/>
    <property type="evidence" value="ECO:0007669"/>
    <property type="project" value="UniProtKB-ARBA"/>
</dbReference>